<accession>A0A7K0D937</accession>
<comment type="caution">
    <text evidence="1">The sequence shown here is derived from an EMBL/GenBank/DDBJ whole genome shotgun (WGS) entry which is preliminary data.</text>
</comment>
<dbReference type="EMBL" id="WEGK01000012">
    <property type="protein sequence ID" value="MQY22286.1"/>
    <property type="molecule type" value="Genomic_DNA"/>
</dbReference>
<protein>
    <submittedName>
        <fullName evidence="1">Uncharacterized protein</fullName>
    </submittedName>
</protein>
<dbReference type="AlphaFoldDB" id="A0A7K0D937"/>
<dbReference type="Proteomes" id="UP000438448">
    <property type="component" value="Unassembled WGS sequence"/>
</dbReference>
<name>A0A7K0D937_9NOCA</name>
<evidence type="ECO:0000313" key="1">
    <source>
        <dbReference type="EMBL" id="MQY22286.1"/>
    </source>
</evidence>
<organism evidence="1 2">
    <name type="scientific">Nocardia macrotermitis</name>
    <dbReference type="NCBI Taxonomy" id="2585198"/>
    <lineage>
        <taxon>Bacteria</taxon>
        <taxon>Bacillati</taxon>
        <taxon>Actinomycetota</taxon>
        <taxon>Actinomycetes</taxon>
        <taxon>Mycobacteriales</taxon>
        <taxon>Nocardiaceae</taxon>
        <taxon>Nocardia</taxon>
    </lineage>
</organism>
<evidence type="ECO:0000313" key="2">
    <source>
        <dbReference type="Proteomes" id="UP000438448"/>
    </source>
</evidence>
<reference evidence="1 2" key="1">
    <citation type="submission" date="2019-10" db="EMBL/GenBank/DDBJ databases">
        <title>Nocardia macrotermitis sp. nov. and Nocardia aurantia sp. nov., isolated from the gut of fungus growing-termite Macrotermes natalensis.</title>
        <authorList>
            <person name="Benndorf R."/>
            <person name="Schwitalla J."/>
            <person name="Martin K."/>
            <person name="De Beer W."/>
            <person name="Kaster A.-K."/>
            <person name="Vollmers J."/>
            <person name="Poulsen M."/>
            <person name="Beemelmanns C."/>
        </authorList>
    </citation>
    <scope>NUCLEOTIDE SEQUENCE [LARGE SCALE GENOMIC DNA]</scope>
    <source>
        <strain evidence="1 2">RB20</strain>
    </source>
</reference>
<keyword evidence="2" id="KW-1185">Reference proteome</keyword>
<proteinExistence type="predicted"/>
<gene>
    <name evidence="1" type="ORF">NRB20_54010</name>
</gene>
<sequence length="83" mass="8996">MRTTSRFGDVGTDPAARPGQRCVQIRCGTACLLGVDPDRLRVAAKYPVVLDTPFLDVIQQAADHATSLSEHLCGSRISTIRSR</sequence>